<dbReference type="EMBL" id="SOAN01000003">
    <property type="protein sequence ID" value="TDS86403.1"/>
    <property type="molecule type" value="Genomic_DNA"/>
</dbReference>
<keyword evidence="6" id="KW-1185">Reference proteome</keyword>
<feature type="domain" description="ABC transporter" evidence="4">
    <location>
        <begin position="1"/>
        <end position="167"/>
    </location>
</feature>
<dbReference type="SUPFAM" id="SSF52540">
    <property type="entry name" value="P-loop containing nucleoside triphosphate hydrolases"/>
    <property type="match status" value="1"/>
</dbReference>
<protein>
    <submittedName>
        <fullName evidence="5">ABC transporter family protein</fullName>
    </submittedName>
</protein>
<evidence type="ECO:0000313" key="6">
    <source>
        <dbReference type="Proteomes" id="UP000294506"/>
    </source>
</evidence>
<evidence type="ECO:0000259" key="4">
    <source>
        <dbReference type="PROSITE" id="PS50893"/>
    </source>
</evidence>
<dbReference type="PROSITE" id="PS50893">
    <property type="entry name" value="ABC_TRANSPORTER_2"/>
    <property type="match status" value="1"/>
</dbReference>
<evidence type="ECO:0000256" key="2">
    <source>
        <dbReference type="ARBA" id="ARBA00022741"/>
    </source>
</evidence>
<keyword evidence="3" id="KW-0067">ATP-binding</keyword>
<organism evidence="5 6">
    <name type="scientific">Nesterenkonia aurantiaca</name>
    <dbReference type="NCBI Taxonomy" id="1436010"/>
    <lineage>
        <taxon>Bacteria</taxon>
        <taxon>Bacillati</taxon>
        <taxon>Actinomycetota</taxon>
        <taxon>Actinomycetes</taxon>
        <taxon>Micrococcales</taxon>
        <taxon>Micrococcaceae</taxon>
        <taxon>Nesterenkonia</taxon>
    </lineage>
</organism>
<dbReference type="Pfam" id="PF00005">
    <property type="entry name" value="ABC_tran"/>
    <property type="match status" value="1"/>
</dbReference>
<dbReference type="PROSITE" id="PS00211">
    <property type="entry name" value="ABC_TRANSPORTER_1"/>
    <property type="match status" value="1"/>
</dbReference>
<evidence type="ECO:0000313" key="5">
    <source>
        <dbReference type="EMBL" id="TDS86403.1"/>
    </source>
</evidence>
<dbReference type="InterPro" id="IPR017871">
    <property type="entry name" value="ABC_transporter-like_CS"/>
</dbReference>
<dbReference type="Gene3D" id="3.40.50.300">
    <property type="entry name" value="P-loop containing nucleotide triphosphate hydrolases"/>
    <property type="match status" value="1"/>
</dbReference>
<accession>A0A4R7G534</accession>
<sequence length="189" mass="20933">MRAFRRQVQFIPQDCAASLDPRMSVEQLVTDPLRRLKLPGDHQLRARDALEQVHLPASLMAKKRAEISGGQAQRVAIARAIAIGPKTLLADEPVSGLDLPLRDQVLSLLRELSSVRGLGVLLVTHDLDAARALCHDAVVMDHGSLVERGEISRLMDHPEHAATARLVHSMPRIAPELRDAHREHRGRHS</sequence>
<reference evidence="5 6" key="1">
    <citation type="submission" date="2019-03" db="EMBL/GenBank/DDBJ databases">
        <title>Genomic Encyclopedia of Type Strains, Phase III (KMG-III): the genomes of soil and plant-associated and newly described type strains.</title>
        <authorList>
            <person name="Whitman W."/>
        </authorList>
    </citation>
    <scope>NUCLEOTIDE SEQUENCE [LARGE SCALE GENOMIC DNA]</scope>
    <source>
        <strain evidence="5 6">DSM 27373</strain>
    </source>
</reference>
<keyword evidence="1" id="KW-0813">Transport</keyword>
<dbReference type="GO" id="GO:0005524">
    <property type="term" value="F:ATP binding"/>
    <property type="evidence" value="ECO:0007669"/>
    <property type="project" value="UniProtKB-KW"/>
</dbReference>
<dbReference type="InterPro" id="IPR003439">
    <property type="entry name" value="ABC_transporter-like_ATP-bd"/>
</dbReference>
<dbReference type="InterPro" id="IPR050319">
    <property type="entry name" value="ABC_transp_ATP-bind"/>
</dbReference>
<dbReference type="InterPro" id="IPR027417">
    <property type="entry name" value="P-loop_NTPase"/>
</dbReference>
<dbReference type="PANTHER" id="PTHR43776">
    <property type="entry name" value="TRANSPORT ATP-BINDING PROTEIN"/>
    <property type="match status" value="1"/>
</dbReference>
<proteinExistence type="predicted"/>
<name>A0A4R7G534_9MICC</name>
<dbReference type="GO" id="GO:0016887">
    <property type="term" value="F:ATP hydrolysis activity"/>
    <property type="evidence" value="ECO:0007669"/>
    <property type="project" value="InterPro"/>
</dbReference>
<gene>
    <name evidence="5" type="ORF">EV640_10392</name>
</gene>
<dbReference type="Proteomes" id="UP000294506">
    <property type="component" value="Unassembled WGS sequence"/>
</dbReference>
<keyword evidence="2" id="KW-0547">Nucleotide-binding</keyword>
<comment type="caution">
    <text evidence="5">The sequence shown here is derived from an EMBL/GenBank/DDBJ whole genome shotgun (WGS) entry which is preliminary data.</text>
</comment>
<dbReference type="AlphaFoldDB" id="A0A4R7G534"/>
<evidence type="ECO:0000256" key="1">
    <source>
        <dbReference type="ARBA" id="ARBA00022448"/>
    </source>
</evidence>
<evidence type="ECO:0000256" key="3">
    <source>
        <dbReference type="ARBA" id="ARBA00022840"/>
    </source>
</evidence>